<feature type="transmembrane region" description="Helical" evidence="2">
    <location>
        <begin position="53"/>
        <end position="75"/>
    </location>
</feature>
<proteinExistence type="predicted"/>
<keyword evidence="4" id="KW-1185">Reference proteome</keyword>
<feature type="compositionally biased region" description="Low complexity" evidence="1">
    <location>
        <begin position="8"/>
        <end position="31"/>
    </location>
</feature>
<evidence type="ECO:0000313" key="4">
    <source>
        <dbReference type="Proteomes" id="UP001340816"/>
    </source>
</evidence>
<gene>
    <name evidence="3" type="ORF">OHB35_24545</name>
</gene>
<evidence type="ECO:0000256" key="2">
    <source>
        <dbReference type="SAM" id="Phobius"/>
    </source>
</evidence>
<feature type="region of interest" description="Disordered" evidence="1">
    <location>
        <begin position="1"/>
        <end position="48"/>
    </location>
</feature>
<organism evidence="3 4">
    <name type="scientific">Streptomyces phaeochromogenes</name>
    <dbReference type="NCBI Taxonomy" id="1923"/>
    <lineage>
        <taxon>Bacteria</taxon>
        <taxon>Bacillati</taxon>
        <taxon>Actinomycetota</taxon>
        <taxon>Actinomycetes</taxon>
        <taxon>Kitasatosporales</taxon>
        <taxon>Streptomycetaceae</taxon>
        <taxon>Streptomyces</taxon>
        <taxon>Streptomyces phaeochromogenes group</taxon>
    </lineage>
</organism>
<evidence type="ECO:0008006" key="5">
    <source>
        <dbReference type="Google" id="ProtNLM"/>
    </source>
</evidence>
<evidence type="ECO:0000313" key="3">
    <source>
        <dbReference type="EMBL" id="WSD16163.1"/>
    </source>
</evidence>
<keyword evidence="2" id="KW-0472">Membrane</keyword>
<keyword evidence="2" id="KW-1133">Transmembrane helix</keyword>
<protein>
    <recommendedName>
        <fullName evidence="5">Secreted protein</fullName>
    </recommendedName>
</protein>
<name>A0ABZ1HG60_STRPH</name>
<dbReference type="EMBL" id="CP109135">
    <property type="protein sequence ID" value="WSD16163.1"/>
    <property type="molecule type" value="Genomic_DNA"/>
</dbReference>
<sequence length="294" mass="31262">MSDDRSSVPTGEAGPAEPEEPVQPVQPVEPVDATSAAEPVAPDAKKPVRRGRIAALVGAGLLVAAVVAGTGYTVVTVNDADRDAGAPVWDFPREKADDRKPPAATGLAGLLVPYGEDDWGRGPDLNEYGHDARLSGAQATALRKESLRGMPRSQRLRLEKEIDKQRVQGMAMRSYVSTAGNSYADSKTAFAVSVVLSRMENKAAVRDISTFQNEFLDAMDVFRAGPAVKGHKNAKCFVQPKTTGEEIEAMFCSAYEGDVLVSATASGIRPLNTEGVALLLRTQLDRITDPGEAV</sequence>
<keyword evidence="2" id="KW-0812">Transmembrane</keyword>
<evidence type="ECO:0000256" key="1">
    <source>
        <dbReference type="SAM" id="MobiDB-lite"/>
    </source>
</evidence>
<dbReference type="Proteomes" id="UP001340816">
    <property type="component" value="Chromosome"/>
</dbReference>
<reference evidence="3 4" key="1">
    <citation type="submission" date="2022-10" db="EMBL/GenBank/DDBJ databases">
        <title>The complete genomes of actinobacterial strains from the NBC collection.</title>
        <authorList>
            <person name="Joergensen T.S."/>
            <person name="Alvarez Arevalo M."/>
            <person name="Sterndorff E.B."/>
            <person name="Faurdal D."/>
            <person name="Vuksanovic O."/>
            <person name="Mourched A.-S."/>
            <person name="Charusanti P."/>
            <person name="Shaw S."/>
            <person name="Blin K."/>
            <person name="Weber T."/>
        </authorList>
    </citation>
    <scope>NUCLEOTIDE SEQUENCE [LARGE SCALE GENOMIC DNA]</scope>
    <source>
        <strain evidence="3 4">NBC 01752</strain>
    </source>
</reference>
<accession>A0ABZ1HG60</accession>
<dbReference type="RefSeq" id="WP_326759937.1">
    <property type="nucleotide sequence ID" value="NZ_CP109135.1"/>
</dbReference>